<dbReference type="Pfam" id="PF01025">
    <property type="entry name" value="GrpE"/>
    <property type="match status" value="1"/>
</dbReference>
<keyword evidence="3" id="KW-0346">Stress response</keyword>
<comment type="function">
    <text evidence="3">Participates actively in the response to hyperosmotic and heat shock by preventing the aggregation of stress-denatured proteins, in association with DnaK and GrpE. It is the nucleotide exchange factor for DnaK and may function as a thermosensor. Unfolded proteins bind initially to DnaJ; upon interaction with the DnaJ-bound protein, DnaK hydrolyzes its bound ATP, resulting in the formation of a stable complex. GrpE releases ADP from DnaK; ATP binding to DnaK triggers the release of the substrate protein, thus completing the reaction cycle. Several rounds of ATP-dependent interactions between DnaJ, DnaK and GrpE are required for fully efficient folding.</text>
</comment>
<dbReference type="OrthoDB" id="9812586at2"/>
<protein>
    <recommendedName>
        <fullName evidence="3">Protein GrpE</fullName>
    </recommendedName>
    <alternativeName>
        <fullName evidence="3">HSP-70 cofactor</fullName>
    </alternativeName>
</protein>
<reference evidence="5 6" key="1">
    <citation type="submission" date="2016-04" db="EMBL/GenBank/DDBJ databases">
        <authorList>
            <person name="Evans L.H."/>
            <person name="Alamgir A."/>
            <person name="Owens N."/>
            <person name="Weber N.D."/>
            <person name="Virtaneva K."/>
            <person name="Barbian K."/>
            <person name="Babar A."/>
            <person name="Rosenke K."/>
        </authorList>
    </citation>
    <scope>NUCLEOTIDE SEQUENCE [LARGE SCALE GENOMIC DNA]</scope>
    <source>
        <strain evidence="5 6">LMa1</strain>
    </source>
</reference>
<dbReference type="STRING" id="1838280.A6M21_08985"/>
<dbReference type="GO" id="GO:0005737">
    <property type="term" value="C:cytoplasm"/>
    <property type="evidence" value="ECO:0007669"/>
    <property type="project" value="UniProtKB-SubCell"/>
</dbReference>
<dbReference type="RefSeq" id="WP_066667763.1">
    <property type="nucleotide sequence ID" value="NZ_LYVF01000137.1"/>
</dbReference>
<dbReference type="PANTHER" id="PTHR21237">
    <property type="entry name" value="GRPE PROTEIN"/>
    <property type="match status" value="1"/>
</dbReference>
<keyword evidence="3" id="KW-0963">Cytoplasm</keyword>
<evidence type="ECO:0000313" key="5">
    <source>
        <dbReference type="EMBL" id="OAT82282.1"/>
    </source>
</evidence>
<keyword evidence="2 3" id="KW-0143">Chaperone</keyword>
<dbReference type="Gene3D" id="3.90.20.20">
    <property type="match status" value="1"/>
</dbReference>
<dbReference type="GO" id="GO:0000774">
    <property type="term" value="F:adenyl-nucleotide exchange factor activity"/>
    <property type="evidence" value="ECO:0007669"/>
    <property type="project" value="InterPro"/>
</dbReference>
<dbReference type="InterPro" id="IPR013805">
    <property type="entry name" value="GrpE_CC"/>
</dbReference>
<dbReference type="GO" id="GO:0051087">
    <property type="term" value="F:protein-folding chaperone binding"/>
    <property type="evidence" value="ECO:0007669"/>
    <property type="project" value="InterPro"/>
</dbReference>
<accession>A0A1B7LFB6</accession>
<dbReference type="InterPro" id="IPR000740">
    <property type="entry name" value="GrpE"/>
</dbReference>
<dbReference type="GO" id="GO:0051082">
    <property type="term" value="F:unfolded protein binding"/>
    <property type="evidence" value="ECO:0007669"/>
    <property type="project" value="TreeGrafter"/>
</dbReference>
<dbReference type="Gene3D" id="2.30.22.10">
    <property type="entry name" value="Head domain of nucleotide exchange factor GrpE"/>
    <property type="match status" value="1"/>
</dbReference>
<dbReference type="HAMAP" id="MF_01151">
    <property type="entry name" value="GrpE"/>
    <property type="match status" value="1"/>
</dbReference>
<proteinExistence type="inferred from homology"/>
<evidence type="ECO:0000256" key="4">
    <source>
        <dbReference type="RuleBase" id="RU004478"/>
    </source>
</evidence>
<dbReference type="CDD" id="cd00446">
    <property type="entry name" value="GrpE"/>
    <property type="match status" value="1"/>
</dbReference>
<keyword evidence="6" id="KW-1185">Reference proteome</keyword>
<dbReference type="SUPFAM" id="SSF58014">
    <property type="entry name" value="Coiled-coil domain of nucleotide exchange factor GrpE"/>
    <property type="match status" value="1"/>
</dbReference>
<comment type="subunit">
    <text evidence="3">Homodimer.</text>
</comment>
<dbReference type="GO" id="GO:0042803">
    <property type="term" value="F:protein homodimerization activity"/>
    <property type="evidence" value="ECO:0007669"/>
    <property type="project" value="InterPro"/>
</dbReference>
<name>A0A1B7LFB6_9FIRM</name>
<comment type="similarity">
    <text evidence="1 3 4">Belongs to the GrpE family.</text>
</comment>
<organism evidence="5 6">
    <name type="scientific">Desulfotomaculum copahuensis</name>
    <dbReference type="NCBI Taxonomy" id="1838280"/>
    <lineage>
        <taxon>Bacteria</taxon>
        <taxon>Bacillati</taxon>
        <taxon>Bacillota</taxon>
        <taxon>Clostridia</taxon>
        <taxon>Eubacteriales</taxon>
        <taxon>Desulfotomaculaceae</taxon>
        <taxon>Desulfotomaculum</taxon>
    </lineage>
</organism>
<dbReference type="EMBL" id="LYVF01000137">
    <property type="protein sequence ID" value="OAT82282.1"/>
    <property type="molecule type" value="Genomic_DNA"/>
</dbReference>
<dbReference type="AlphaFoldDB" id="A0A1B7LFB6"/>
<dbReference type="InterPro" id="IPR009012">
    <property type="entry name" value="GrpE_head"/>
</dbReference>
<gene>
    <name evidence="3" type="primary">grpE</name>
    <name evidence="5" type="ORF">A6M21_08985</name>
</gene>
<comment type="subcellular location">
    <subcellularLocation>
        <location evidence="3">Cytoplasm</location>
    </subcellularLocation>
</comment>
<dbReference type="PANTHER" id="PTHR21237:SF40">
    <property type="entry name" value="CELL CYCLE AND APOPTOSIS REGULATOR PROTEIN 2"/>
    <property type="match status" value="1"/>
</dbReference>
<dbReference type="Proteomes" id="UP000078532">
    <property type="component" value="Unassembled WGS sequence"/>
</dbReference>
<sequence>MMINPEKDPAPDGVTVLRRELAEEKNRHLRTLADFDNYRKRVERDAAACAAQGKKELAGDLLEVLDNLERALAGVTDERVRQGLQMVYRQFLDTLCRHGLEPVECVGRPFDPGEQEGAGYVEAARFPPGYVAEELSRGYRFNRELLRPAVVRVAGGR</sequence>
<evidence type="ECO:0000313" key="6">
    <source>
        <dbReference type="Proteomes" id="UP000078532"/>
    </source>
</evidence>
<evidence type="ECO:0000256" key="1">
    <source>
        <dbReference type="ARBA" id="ARBA00009054"/>
    </source>
</evidence>
<dbReference type="PRINTS" id="PR00773">
    <property type="entry name" value="GRPEPROTEIN"/>
</dbReference>
<comment type="caution">
    <text evidence="5">The sequence shown here is derived from an EMBL/GenBank/DDBJ whole genome shotgun (WGS) entry which is preliminary data.</text>
</comment>
<evidence type="ECO:0000256" key="3">
    <source>
        <dbReference type="HAMAP-Rule" id="MF_01151"/>
    </source>
</evidence>
<dbReference type="GO" id="GO:0006457">
    <property type="term" value="P:protein folding"/>
    <property type="evidence" value="ECO:0007669"/>
    <property type="project" value="InterPro"/>
</dbReference>
<evidence type="ECO:0000256" key="2">
    <source>
        <dbReference type="ARBA" id="ARBA00023186"/>
    </source>
</evidence>
<dbReference type="SUPFAM" id="SSF51064">
    <property type="entry name" value="Head domain of nucleotide exchange factor GrpE"/>
    <property type="match status" value="1"/>
</dbReference>